<gene>
    <name evidence="3" type="ORF">DCAF_LOCUS18565</name>
</gene>
<dbReference type="Proteomes" id="UP001314170">
    <property type="component" value="Unassembled WGS sequence"/>
</dbReference>
<evidence type="ECO:0000313" key="3">
    <source>
        <dbReference type="EMBL" id="CAK7345902.1"/>
    </source>
</evidence>
<feature type="region of interest" description="Disordered" evidence="1">
    <location>
        <begin position="1"/>
        <end position="23"/>
    </location>
</feature>
<comment type="caution">
    <text evidence="3">The sequence shown here is derived from an EMBL/GenBank/DDBJ whole genome shotgun (WGS) entry which is preliminary data.</text>
</comment>
<dbReference type="InterPro" id="IPR022059">
    <property type="entry name" value="DUF3615"/>
</dbReference>
<dbReference type="AlphaFoldDB" id="A0AAV1S4Q7"/>
<dbReference type="Pfam" id="PF12274">
    <property type="entry name" value="DUF3615"/>
    <property type="match status" value="1"/>
</dbReference>
<name>A0AAV1S4Q7_9ROSI</name>
<sequence>MTDSNQGSKNYPSAQLPPLPPPRDYVTPTRVKVGIGMDWFVKTAEKAVNFYNNNHQGVEFELVEVVSGDSFFTENALWEHCNFKAKLKSAAMDDEDQSPKPFFAELWYGPYGAPGCWLSEGEITACSLLVEGSTKDRCAFCKRNSAVCHPLQGFRAGFVDDNA</sequence>
<dbReference type="PANTHER" id="PTHR34710">
    <property type="entry name" value="OS03G0834100 PROTEIN"/>
    <property type="match status" value="1"/>
</dbReference>
<evidence type="ECO:0000313" key="4">
    <source>
        <dbReference type="Proteomes" id="UP001314170"/>
    </source>
</evidence>
<dbReference type="PANTHER" id="PTHR34710:SF20">
    <property type="entry name" value="OS10G0550200 PROTEIN"/>
    <property type="match status" value="1"/>
</dbReference>
<reference evidence="3 4" key="1">
    <citation type="submission" date="2024-01" db="EMBL/GenBank/DDBJ databases">
        <authorList>
            <person name="Waweru B."/>
        </authorList>
    </citation>
    <scope>NUCLEOTIDE SEQUENCE [LARGE SCALE GENOMIC DNA]</scope>
</reference>
<proteinExistence type="predicted"/>
<protein>
    <recommendedName>
        <fullName evidence="2">DUF3615 domain-containing protein</fullName>
    </recommendedName>
</protein>
<keyword evidence="4" id="KW-1185">Reference proteome</keyword>
<evidence type="ECO:0000256" key="1">
    <source>
        <dbReference type="SAM" id="MobiDB-lite"/>
    </source>
</evidence>
<evidence type="ECO:0000259" key="2">
    <source>
        <dbReference type="Pfam" id="PF12274"/>
    </source>
</evidence>
<feature type="domain" description="DUF3615" evidence="2">
    <location>
        <begin position="44"/>
        <end position="150"/>
    </location>
</feature>
<organism evidence="3 4">
    <name type="scientific">Dovyalis caffra</name>
    <dbReference type="NCBI Taxonomy" id="77055"/>
    <lineage>
        <taxon>Eukaryota</taxon>
        <taxon>Viridiplantae</taxon>
        <taxon>Streptophyta</taxon>
        <taxon>Embryophyta</taxon>
        <taxon>Tracheophyta</taxon>
        <taxon>Spermatophyta</taxon>
        <taxon>Magnoliopsida</taxon>
        <taxon>eudicotyledons</taxon>
        <taxon>Gunneridae</taxon>
        <taxon>Pentapetalae</taxon>
        <taxon>rosids</taxon>
        <taxon>fabids</taxon>
        <taxon>Malpighiales</taxon>
        <taxon>Salicaceae</taxon>
        <taxon>Flacourtieae</taxon>
        <taxon>Dovyalis</taxon>
    </lineage>
</organism>
<dbReference type="EMBL" id="CAWUPB010001172">
    <property type="protein sequence ID" value="CAK7345902.1"/>
    <property type="molecule type" value="Genomic_DNA"/>
</dbReference>
<feature type="compositionally biased region" description="Polar residues" evidence="1">
    <location>
        <begin position="1"/>
        <end position="13"/>
    </location>
</feature>
<accession>A0AAV1S4Q7</accession>